<dbReference type="Pfam" id="PF08448">
    <property type="entry name" value="PAS_4"/>
    <property type="match status" value="1"/>
</dbReference>
<evidence type="ECO:0000256" key="9">
    <source>
        <dbReference type="ARBA" id="ARBA00022840"/>
    </source>
</evidence>
<dbReference type="PROSITE" id="PS50113">
    <property type="entry name" value="PAC"/>
    <property type="match status" value="1"/>
</dbReference>
<feature type="domain" description="HAMP" evidence="14">
    <location>
        <begin position="191"/>
        <end position="243"/>
    </location>
</feature>
<dbReference type="CDD" id="cd00130">
    <property type="entry name" value="PAS"/>
    <property type="match status" value="1"/>
</dbReference>
<dbReference type="InterPro" id="IPR005467">
    <property type="entry name" value="His_kinase_dom"/>
</dbReference>
<keyword evidence="9" id="KW-0067">ATP-binding</keyword>
<dbReference type="PRINTS" id="PR00344">
    <property type="entry name" value="BCTRLSENSOR"/>
</dbReference>
<evidence type="ECO:0000256" key="8">
    <source>
        <dbReference type="ARBA" id="ARBA00022777"/>
    </source>
</evidence>
<dbReference type="PANTHER" id="PTHR44936">
    <property type="entry name" value="SENSOR PROTEIN CREC"/>
    <property type="match status" value="1"/>
</dbReference>
<feature type="domain" description="Histidine kinase" evidence="11">
    <location>
        <begin position="378"/>
        <end position="591"/>
    </location>
</feature>
<dbReference type="PROSITE" id="PS50885">
    <property type="entry name" value="HAMP"/>
    <property type="match status" value="1"/>
</dbReference>
<dbReference type="PROSITE" id="PS50112">
    <property type="entry name" value="PAS"/>
    <property type="match status" value="1"/>
</dbReference>
<dbReference type="RefSeq" id="WP_173174812.1">
    <property type="nucleotide sequence ID" value="NZ_AP023189.1"/>
</dbReference>
<dbReference type="SMART" id="SM00388">
    <property type="entry name" value="HisKA"/>
    <property type="match status" value="1"/>
</dbReference>
<dbReference type="Pfam" id="PF02518">
    <property type="entry name" value="HATPase_c"/>
    <property type="match status" value="1"/>
</dbReference>
<name>A0A6J4E058_9PSED</name>
<dbReference type="Proteomes" id="UP000509383">
    <property type="component" value="Chromosome"/>
</dbReference>
<dbReference type="Gene3D" id="1.10.287.130">
    <property type="match status" value="1"/>
</dbReference>
<dbReference type="InterPro" id="IPR004358">
    <property type="entry name" value="Sig_transdc_His_kin-like_C"/>
</dbReference>
<dbReference type="SMART" id="SM00387">
    <property type="entry name" value="HATPase_c"/>
    <property type="match status" value="1"/>
</dbReference>
<dbReference type="InterPro" id="IPR000014">
    <property type="entry name" value="PAS"/>
</dbReference>
<evidence type="ECO:0000256" key="3">
    <source>
        <dbReference type="ARBA" id="ARBA00012438"/>
    </source>
</evidence>
<gene>
    <name evidence="15" type="ORF">TUM18999_01020</name>
    <name evidence="16" type="ORF">TUM20286_24570</name>
</gene>
<accession>A0A6J4E058</accession>
<feature type="transmembrane region" description="Helical" evidence="10">
    <location>
        <begin position="166"/>
        <end position="186"/>
    </location>
</feature>
<dbReference type="EC" id="2.7.13.3" evidence="3"/>
<evidence type="ECO:0000256" key="5">
    <source>
        <dbReference type="ARBA" id="ARBA00022553"/>
    </source>
</evidence>
<dbReference type="CDD" id="cd06225">
    <property type="entry name" value="HAMP"/>
    <property type="match status" value="1"/>
</dbReference>
<dbReference type="Gene3D" id="1.20.120.880">
    <property type="entry name" value="Histidine kinase (KinB), sensor domain"/>
    <property type="match status" value="1"/>
</dbReference>
<dbReference type="SUPFAM" id="SSF55874">
    <property type="entry name" value="ATPase domain of HSP90 chaperone/DNA topoisomerase II/histidine kinase"/>
    <property type="match status" value="1"/>
</dbReference>
<evidence type="ECO:0000313" key="18">
    <source>
        <dbReference type="Proteomes" id="UP001054892"/>
    </source>
</evidence>
<dbReference type="FunFam" id="3.30.565.10:FF:000006">
    <property type="entry name" value="Sensor histidine kinase WalK"/>
    <property type="match status" value="1"/>
</dbReference>
<keyword evidence="10" id="KW-0812">Transmembrane</keyword>
<dbReference type="Pfam" id="PF00672">
    <property type="entry name" value="HAMP"/>
    <property type="match status" value="1"/>
</dbReference>
<dbReference type="EMBL" id="BQKM01000004">
    <property type="protein sequence ID" value="GJN52705.1"/>
    <property type="molecule type" value="Genomic_DNA"/>
</dbReference>
<evidence type="ECO:0000256" key="1">
    <source>
        <dbReference type="ARBA" id="ARBA00000085"/>
    </source>
</evidence>
<keyword evidence="4" id="KW-1003">Cell membrane</keyword>
<evidence type="ECO:0000256" key="7">
    <source>
        <dbReference type="ARBA" id="ARBA00022741"/>
    </source>
</evidence>
<dbReference type="PANTHER" id="PTHR44936:SF10">
    <property type="entry name" value="SENSOR PROTEIN RSTB"/>
    <property type="match status" value="1"/>
</dbReference>
<dbReference type="SUPFAM" id="SSF55785">
    <property type="entry name" value="PYP-like sensor domain (PAS domain)"/>
    <property type="match status" value="1"/>
</dbReference>
<dbReference type="InterPro" id="IPR036097">
    <property type="entry name" value="HisK_dim/P_sf"/>
</dbReference>
<keyword evidence="18" id="KW-1185">Reference proteome</keyword>
<protein>
    <recommendedName>
        <fullName evidence="3">histidine kinase</fullName>
        <ecNumber evidence="3">2.7.13.3</ecNumber>
    </recommendedName>
</protein>
<dbReference type="Pfam" id="PF16767">
    <property type="entry name" value="KinB_sensor"/>
    <property type="match status" value="1"/>
</dbReference>
<dbReference type="InterPro" id="IPR038320">
    <property type="entry name" value="KinB_N_sf"/>
</dbReference>
<dbReference type="GO" id="GO:0005886">
    <property type="term" value="C:plasma membrane"/>
    <property type="evidence" value="ECO:0007669"/>
    <property type="project" value="UniProtKB-SubCell"/>
</dbReference>
<dbReference type="InterPro" id="IPR013656">
    <property type="entry name" value="PAS_4"/>
</dbReference>
<keyword evidence="7" id="KW-0547">Nucleotide-binding</keyword>
<dbReference type="CDD" id="cd19409">
    <property type="entry name" value="KinB_sensor"/>
    <property type="match status" value="1"/>
</dbReference>
<evidence type="ECO:0000259" key="12">
    <source>
        <dbReference type="PROSITE" id="PS50112"/>
    </source>
</evidence>
<evidence type="ECO:0000313" key="15">
    <source>
        <dbReference type="EMBL" id="BCG21911.1"/>
    </source>
</evidence>
<keyword evidence="6" id="KW-0808">Transferase</keyword>
<dbReference type="GO" id="GO:0000155">
    <property type="term" value="F:phosphorelay sensor kinase activity"/>
    <property type="evidence" value="ECO:0007669"/>
    <property type="project" value="InterPro"/>
</dbReference>
<dbReference type="SMART" id="SM00304">
    <property type="entry name" value="HAMP"/>
    <property type="match status" value="1"/>
</dbReference>
<dbReference type="SUPFAM" id="SSF47384">
    <property type="entry name" value="Homodimeric domain of signal transducing histidine kinase"/>
    <property type="match status" value="1"/>
</dbReference>
<reference evidence="15 17" key="1">
    <citation type="submission" date="2020-05" db="EMBL/GenBank/DDBJ databases">
        <title>Characterization of novel class B3 metallo-beta-lactamase from novel Pseudomonas species.</title>
        <authorList>
            <person name="Yamada K."/>
            <person name="Aoki K."/>
            <person name="Ishii Y."/>
        </authorList>
    </citation>
    <scope>NUCLEOTIDE SEQUENCE [LARGE SCALE GENOMIC DNA]</scope>
    <source>
        <strain evidence="15 17">TUM18999</strain>
        <strain evidence="16 18">TUM20286</strain>
    </source>
</reference>
<evidence type="ECO:0000256" key="6">
    <source>
        <dbReference type="ARBA" id="ARBA00022679"/>
    </source>
</evidence>
<keyword evidence="10" id="KW-1133">Transmembrane helix</keyword>
<dbReference type="InterPro" id="IPR003594">
    <property type="entry name" value="HATPase_dom"/>
</dbReference>
<evidence type="ECO:0000256" key="10">
    <source>
        <dbReference type="SAM" id="Phobius"/>
    </source>
</evidence>
<dbReference type="CDD" id="cd00082">
    <property type="entry name" value="HisKA"/>
    <property type="match status" value="1"/>
</dbReference>
<dbReference type="Gene3D" id="3.30.450.20">
    <property type="entry name" value="PAS domain"/>
    <property type="match status" value="1"/>
</dbReference>
<dbReference type="SUPFAM" id="SSF158472">
    <property type="entry name" value="HAMP domain-like"/>
    <property type="match status" value="1"/>
</dbReference>
<dbReference type="SMART" id="SM00091">
    <property type="entry name" value="PAS"/>
    <property type="match status" value="1"/>
</dbReference>
<dbReference type="InterPro" id="IPR003661">
    <property type="entry name" value="HisK_dim/P_dom"/>
</dbReference>
<dbReference type="InterPro" id="IPR031909">
    <property type="entry name" value="KinB_sensor_dom"/>
</dbReference>
<keyword evidence="8 15" id="KW-0418">Kinase</keyword>
<dbReference type="Pfam" id="PF00512">
    <property type="entry name" value="HisKA"/>
    <property type="match status" value="1"/>
</dbReference>
<evidence type="ECO:0000259" key="13">
    <source>
        <dbReference type="PROSITE" id="PS50113"/>
    </source>
</evidence>
<dbReference type="Proteomes" id="UP001054892">
    <property type="component" value="Unassembled WGS sequence"/>
</dbReference>
<dbReference type="InterPro" id="IPR036890">
    <property type="entry name" value="HATPase_C_sf"/>
</dbReference>
<evidence type="ECO:0000256" key="2">
    <source>
        <dbReference type="ARBA" id="ARBA00004651"/>
    </source>
</evidence>
<dbReference type="InterPro" id="IPR000700">
    <property type="entry name" value="PAS-assoc_C"/>
</dbReference>
<dbReference type="Gene3D" id="3.30.565.10">
    <property type="entry name" value="Histidine kinase-like ATPase, C-terminal domain"/>
    <property type="match status" value="1"/>
</dbReference>
<evidence type="ECO:0000259" key="14">
    <source>
        <dbReference type="PROSITE" id="PS50885"/>
    </source>
</evidence>
<evidence type="ECO:0000313" key="17">
    <source>
        <dbReference type="Proteomes" id="UP000509383"/>
    </source>
</evidence>
<dbReference type="AlphaFoldDB" id="A0A6J4E058"/>
<sequence length="591" mass="65775">MKLPMKLRTRLFLSISALITVALLGLLLGLTSVMQLARSQEQLITYNFATIGLGEQLRTHLGDQLVNLTRERPDVPGLQASQKRFLGILQQGLMNARDEQTRQGFQAIADAYGDFLRVSERVDGDSRDDDFSQALNATRNAMLALQKHALHSAAEAEQSARERASLVATLLGVLGIAVLMIGFVTAHGIARRFGQPIEALARAADRIGQGDFQVTLPISTVSEMASLSRRFGLMAEGLRLFKETNIEKLLAEQRRLKAVLDSIDDGLLILDRQGRIEHANPVAQRQLAWETEQLGQTLSHAMNNPAMELPTQQVLRGETLAQEPDDLSIEADGESRLLSWRLTPVSLDEERILGAVMVLRDVTEQRAFERVRNEFVLRASHELRTPVTGMQMAFGLLRERLDFAEESRESDLLLTVDEEMQRLVRLINDLLHFSRYQNGMQTLNLAPCDIDDLLGSLRARFQEPAQAKGISIELDLLEPLPRVPIDRPQVERVLDNLVSNAIRHTPNGGHIRLQSRRHGERVILSVEDNGEGVPYSQQARIFEPFVQLGSYTGGVGLGLALCKEIVQLHGGRIGIYSRPGEGAQFYLALPL</sequence>
<evidence type="ECO:0000256" key="4">
    <source>
        <dbReference type="ARBA" id="ARBA00022475"/>
    </source>
</evidence>
<dbReference type="InterPro" id="IPR035965">
    <property type="entry name" value="PAS-like_dom_sf"/>
</dbReference>
<keyword evidence="10" id="KW-0472">Membrane</keyword>
<comment type="subcellular location">
    <subcellularLocation>
        <location evidence="2">Cell membrane</location>
        <topology evidence="2">Multi-pass membrane protein</topology>
    </subcellularLocation>
</comment>
<organism evidence="15 17">
    <name type="scientific">Pseudomonas tohonis</name>
    <dbReference type="NCBI Taxonomy" id="2725477"/>
    <lineage>
        <taxon>Bacteria</taxon>
        <taxon>Pseudomonadati</taxon>
        <taxon>Pseudomonadota</taxon>
        <taxon>Gammaproteobacteria</taxon>
        <taxon>Pseudomonadales</taxon>
        <taxon>Pseudomonadaceae</taxon>
        <taxon>Pseudomonas</taxon>
    </lineage>
</organism>
<dbReference type="PROSITE" id="PS50109">
    <property type="entry name" value="HIS_KIN"/>
    <property type="match status" value="1"/>
</dbReference>
<dbReference type="KEGG" id="ptw:TUM18999_01020"/>
<dbReference type="NCBIfam" id="TIGR00229">
    <property type="entry name" value="sensory_box"/>
    <property type="match status" value="1"/>
</dbReference>
<evidence type="ECO:0000313" key="16">
    <source>
        <dbReference type="EMBL" id="GJN52705.1"/>
    </source>
</evidence>
<proteinExistence type="predicted"/>
<evidence type="ECO:0000259" key="11">
    <source>
        <dbReference type="PROSITE" id="PS50109"/>
    </source>
</evidence>
<keyword evidence="5" id="KW-0597">Phosphoprotein</keyword>
<feature type="domain" description="PAS" evidence="12">
    <location>
        <begin position="252"/>
        <end position="294"/>
    </location>
</feature>
<dbReference type="Gene3D" id="1.10.8.500">
    <property type="entry name" value="HAMP domain in histidine kinase"/>
    <property type="match status" value="1"/>
</dbReference>
<feature type="domain" description="PAC" evidence="13">
    <location>
        <begin position="322"/>
        <end position="374"/>
    </location>
</feature>
<dbReference type="CDD" id="cd00075">
    <property type="entry name" value="HATPase"/>
    <property type="match status" value="1"/>
</dbReference>
<dbReference type="InterPro" id="IPR050980">
    <property type="entry name" value="2C_sensor_his_kinase"/>
</dbReference>
<dbReference type="EMBL" id="AP023189">
    <property type="protein sequence ID" value="BCG21911.1"/>
    <property type="molecule type" value="Genomic_DNA"/>
</dbReference>
<dbReference type="InterPro" id="IPR003660">
    <property type="entry name" value="HAMP_dom"/>
</dbReference>
<comment type="catalytic activity">
    <reaction evidence="1">
        <text>ATP + protein L-histidine = ADP + protein N-phospho-L-histidine.</text>
        <dbReference type="EC" id="2.7.13.3"/>
    </reaction>
</comment>
<dbReference type="GO" id="GO:0005524">
    <property type="term" value="F:ATP binding"/>
    <property type="evidence" value="ECO:0007669"/>
    <property type="project" value="UniProtKB-KW"/>
</dbReference>